<keyword evidence="2" id="KW-1185">Reference proteome</keyword>
<sequence length="218" mass="24491">MNPRSSSTAYGARSFATLLICRYRVSQGSSIGVQAHKHISGDMRLSKMGYGIGSSMHQALTISRGNSTKRPESKMEEEDTLHIMPSDPASPKPSIFYWVKWVLGTILPLLFSSWKQKWDSMLKLEDKLEEVVKEVEEVAEVVEKVASTTEKLSAEVAENLNNGEMREIALMVEHVSSVTVKDARMTQNFLHKVGDLKQDLAELEDLVESVKDKIEHKK</sequence>
<protein>
    <submittedName>
        <fullName evidence="1">Uncharacterized protein</fullName>
    </submittedName>
</protein>
<dbReference type="PANTHER" id="PTHR33735">
    <property type="entry name" value="EXPRESSED PROTEIN"/>
    <property type="match status" value="1"/>
</dbReference>
<dbReference type="Proteomes" id="UP001157418">
    <property type="component" value="Unassembled WGS sequence"/>
</dbReference>
<accession>A0AAU9MK49</accession>
<dbReference type="EMBL" id="CAKMRJ010002223">
    <property type="protein sequence ID" value="CAH1426167.1"/>
    <property type="molecule type" value="Genomic_DNA"/>
</dbReference>
<comment type="caution">
    <text evidence="1">The sequence shown here is derived from an EMBL/GenBank/DDBJ whole genome shotgun (WGS) entry which is preliminary data.</text>
</comment>
<reference evidence="1 2" key="1">
    <citation type="submission" date="2022-01" db="EMBL/GenBank/DDBJ databases">
        <authorList>
            <person name="Xiong W."/>
            <person name="Schranz E."/>
        </authorList>
    </citation>
    <scope>NUCLEOTIDE SEQUENCE [LARGE SCALE GENOMIC DNA]</scope>
</reference>
<name>A0AAU9MK49_9ASTR</name>
<gene>
    <name evidence="1" type="ORF">LVIROSA_LOCUS13259</name>
</gene>
<evidence type="ECO:0000313" key="2">
    <source>
        <dbReference type="Proteomes" id="UP001157418"/>
    </source>
</evidence>
<proteinExistence type="predicted"/>
<dbReference type="AlphaFoldDB" id="A0AAU9MK49"/>
<evidence type="ECO:0000313" key="1">
    <source>
        <dbReference type="EMBL" id="CAH1426167.1"/>
    </source>
</evidence>
<dbReference type="Gene3D" id="1.10.287.950">
    <property type="entry name" value="Methyl-accepting chemotaxis protein"/>
    <property type="match status" value="1"/>
</dbReference>
<organism evidence="1 2">
    <name type="scientific">Lactuca virosa</name>
    <dbReference type="NCBI Taxonomy" id="75947"/>
    <lineage>
        <taxon>Eukaryota</taxon>
        <taxon>Viridiplantae</taxon>
        <taxon>Streptophyta</taxon>
        <taxon>Embryophyta</taxon>
        <taxon>Tracheophyta</taxon>
        <taxon>Spermatophyta</taxon>
        <taxon>Magnoliopsida</taxon>
        <taxon>eudicotyledons</taxon>
        <taxon>Gunneridae</taxon>
        <taxon>Pentapetalae</taxon>
        <taxon>asterids</taxon>
        <taxon>campanulids</taxon>
        <taxon>Asterales</taxon>
        <taxon>Asteraceae</taxon>
        <taxon>Cichorioideae</taxon>
        <taxon>Cichorieae</taxon>
        <taxon>Lactucinae</taxon>
        <taxon>Lactuca</taxon>
    </lineage>
</organism>
<dbReference type="PANTHER" id="PTHR33735:SF10">
    <property type="entry name" value="EXPRESSED PROTEIN"/>
    <property type="match status" value="1"/>
</dbReference>